<feature type="domain" description="DUF1559" evidence="2">
    <location>
        <begin position="43"/>
        <end position="93"/>
    </location>
</feature>
<protein>
    <submittedName>
        <fullName evidence="3">Type II secretion system protein</fullName>
    </submittedName>
</protein>
<dbReference type="InterPro" id="IPR045584">
    <property type="entry name" value="Pilin-like"/>
</dbReference>
<dbReference type="Pfam" id="PF07596">
    <property type="entry name" value="SBP_bac_10"/>
    <property type="match status" value="1"/>
</dbReference>
<name>A0ABV4U057_9BACT</name>
<dbReference type="Proteomes" id="UP001575105">
    <property type="component" value="Unassembled WGS sequence"/>
</dbReference>
<keyword evidence="1" id="KW-1133">Transmembrane helix</keyword>
<evidence type="ECO:0000313" key="4">
    <source>
        <dbReference type="Proteomes" id="UP001575105"/>
    </source>
</evidence>
<dbReference type="PANTHER" id="PTHR30093:SF2">
    <property type="entry name" value="TYPE II SECRETION SYSTEM PROTEIN H"/>
    <property type="match status" value="1"/>
</dbReference>
<reference evidence="3 4" key="1">
    <citation type="submission" date="2024-08" db="EMBL/GenBank/DDBJ databases">
        <title>Whole-genome sequencing of halo(alkali)philic microorganisms from hypersaline lakes.</title>
        <authorList>
            <person name="Sorokin D.Y."/>
            <person name="Merkel A.Y."/>
            <person name="Messina E."/>
            <person name="Yakimov M."/>
        </authorList>
    </citation>
    <scope>NUCLEOTIDE SEQUENCE [LARGE SCALE GENOMIC DNA]</scope>
    <source>
        <strain evidence="3 4">AB-hyl4</strain>
    </source>
</reference>
<evidence type="ECO:0000313" key="3">
    <source>
        <dbReference type="EMBL" id="MFA9476975.1"/>
    </source>
</evidence>
<sequence>MVTVHSFERESSMSDRKAFTLIELLVVISIIALLVAILLPALQSAREAARSIACVNNLRQFGLAGTQYHLDSNDYLPTIERGPGTPGDTHHWYINRDFTRALGTPRIGTTPAPDQYEAPSFQVVVCPEDDDTLRFERNGFLSYAGNAATGGRWAVPRGTNGTIRRVSDYPRASDTAWFMDGGGPQATSAEHRIRPDLIEGYVGYRHGGRSRVNMVFLDGHAGTHPGRVPDVWEDPALWYGQNDHPLEWN</sequence>
<dbReference type="PANTHER" id="PTHR30093">
    <property type="entry name" value="GENERAL SECRETION PATHWAY PROTEIN G"/>
    <property type="match status" value="1"/>
</dbReference>
<accession>A0ABV4U057</accession>
<gene>
    <name evidence="3" type="ORF">ACERK3_01585</name>
</gene>
<dbReference type="SUPFAM" id="SSF54523">
    <property type="entry name" value="Pili subunits"/>
    <property type="match status" value="1"/>
</dbReference>
<proteinExistence type="predicted"/>
<dbReference type="InterPro" id="IPR012902">
    <property type="entry name" value="N_methyl_site"/>
</dbReference>
<dbReference type="EMBL" id="JBGUBD010000001">
    <property type="protein sequence ID" value="MFA9476975.1"/>
    <property type="molecule type" value="Genomic_DNA"/>
</dbReference>
<keyword evidence="1" id="KW-0472">Membrane</keyword>
<evidence type="ECO:0000256" key="1">
    <source>
        <dbReference type="SAM" id="Phobius"/>
    </source>
</evidence>
<keyword evidence="1" id="KW-0812">Transmembrane</keyword>
<dbReference type="Gene3D" id="3.30.700.10">
    <property type="entry name" value="Glycoprotein, Type 4 Pilin"/>
    <property type="match status" value="1"/>
</dbReference>
<dbReference type="InterPro" id="IPR011453">
    <property type="entry name" value="DUF1559"/>
</dbReference>
<dbReference type="NCBIfam" id="TIGR02532">
    <property type="entry name" value="IV_pilin_GFxxxE"/>
    <property type="match status" value="1"/>
</dbReference>
<keyword evidence="4" id="KW-1185">Reference proteome</keyword>
<comment type="caution">
    <text evidence="3">The sequence shown here is derived from an EMBL/GenBank/DDBJ whole genome shotgun (WGS) entry which is preliminary data.</text>
</comment>
<feature type="transmembrane region" description="Helical" evidence="1">
    <location>
        <begin position="21"/>
        <end position="42"/>
    </location>
</feature>
<dbReference type="Pfam" id="PF07963">
    <property type="entry name" value="N_methyl"/>
    <property type="match status" value="1"/>
</dbReference>
<evidence type="ECO:0000259" key="2">
    <source>
        <dbReference type="Pfam" id="PF07596"/>
    </source>
</evidence>
<organism evidence="3 4">
    <name type="scientific">Natronomicrosphaera hydrolytica</name>
    <dbReference type="NCBI Taxonomy" id="3242702"/>
    <lineage>
        <taxon>Bacteria</taxon>
        <taxon>Pseudomonadati</taxon>
        <taxon>Planctomycetota</taxon>
        <taxon>Phycisphaerae</taxon>
        <taxon>Phycisphaerales</taxon>
        <taxon>Phycisphaeraceae</taxon>
        <taxon>Natronomicrosphaera</taxon>
    </lineage>
</organism>